<sequence length="71" mass="8468">MRLNEGAEEENVVKKKVSITLKSTINEDSESSEEMDKDKEMEMFARRFKRFIKSNKGRSYTKEEDHIICYE</sequence>
<comment type="caution">
    <text evidence="1">The sequence shown here is derived from an EMBL/GenBank/DDBJ whole genome shotgun (WGS) entry which is preliminary data.</text>
</comment>
<name>A0ABR0R5P8_GOSAR</name>
<evidence type="ECO:0000313" key="2">
    <source>
        <dbReference type="Proteomes" id="UP001358586"/>
    </source>
</evidence>
<dbReference type="Proteomes" id="UP001358586">
    <property type="component" value="Chromosome 1"/>
</dbReference>
<keyword evidence="2" id="KW-1185">Reference proteome</keyword>
<organism evidence="1 2">
    <name type="scientific">Gossypium arboreum</name>
    <name type="common">Tree cotton</name>
    <name type="synonym">Gossypium nanking</name>
    <dbReference type="NCBI Taxonomy" id="29729"/>
    <lineage>
        <taxon>Eukaryota</taxon>
        <taxon>Viridiplantae</taxon>
        <taxon>Streptophyta</taxon>
        <taxon>Embryophyta</taxon>
        <taxon>Tracheophyta</taxon>
        <taxon>Spermatophyta</taxon>
        <taxon>Magnoliopsida</taxon>
        <taxon>eudicotyledons</taxon>
        <taxon>Gunneridae</taxon>
        <taxon>Pentapetalae</taxon>
        <taxon>rosids</taxon>
        <taxon>malvids</taxon>
        <taxon>Malvales</taxon>
        <taxon>Malvaceae</taxon>
        <taxon>Malvoideae</taxon>
        <taxon>Gossypium</taxon>
    </lineage>
</organism>
<accession>A0ABR0R5P8</accession>
<evidence type="ECO:0000313" key="1">
    <source>
        <dbReference type="EMBL" id="KAK5846527.1"/>
    </source>
</evidence>
<dbReference type="EMBL" id="JARKNE010000001">
    <property type="protein sequence ID" value="KAK5846527.1"/>
    <property type="molecule type" value="Genomic_DNA"/>
</dbReference>
<protein>
    <submittedName>
        <fullName evidence="1">Uncharacterized protein</fullName>
    </submittedName>
</protein>
<proteinExistence type="predicted"/>
<reference evidence="1 2" key="1">
    <citation type="submission" date="2023-03" db="EMBL/GenBank/DDBJ databases">
        <title>WGS of Gossypium arboreum.</title>
        <authorList>
            <person name="Yu D."/>
        </authorList>
    </citation>
    <scope>NUCLEOTIDE SEQUENCE [LARGE SCALE GENOMIC DNA]</scope>
    <source>
        <tissue evidence="1">Leaf</tissue>
    </source>
</reference>
<gene>
    <name evidence="1" type="ORF">PVK06_002818</name>
</gene>